<keyword evidence="3" id="KW-1185">Reference proteome</keyword>
<reference evidence="2 3" key="1">
    <citation type="journal article" date="2018" name="Sci. Rep.">
        <title>Genome sequence of the cauliflower mushroom Sparassis crispa (Hanabiratake) and its association with beneficial usage.</title>
        <authorList>
            <person name="Kiyama R."/>
            <person name="Furutani Y."/>
            <person name="Kawaguchi K."/>
            <person name="Nakanishi T."/>
        </authorList>
    </citation>
    <scope>NUCLEOTIDE SEQUENCE [LARGE SCALE GENOMIC DNA]</scope>
</reference>
<proteinExistence type="predicted"/>
<evidence type="ECO:0000313" key="2">
    <source>
        <dbReference type="EMBL" id="GBE80287.1"/>
    </source>
</evidence>
<evidence type="ECO:0000313" key="3">
    <source>
        <dbReference type="Proteomes" id="UP000287166"/>
    </source>
</evidence>
<accession>A0A401GDP5</accession>
<evidence type="ECO:0000259" key="1">
    <source>
        <dbReference type="Pfam" id="PF20236"/>
    </source>
</evidence>
<dbReference type="RefSeq" id="XP_027611200.1">
    <property type="nucleotide sequence ID" value="XM_027755399.1"/>
</dbReference>
<dbReference type="InterPro" id="IPR046528">
    <property type="entry name" value="DUF6593"/>
</dbReference>
<name>A0A401GDP5_9APHY</name>
<feature type="domain" description="DUF6593" evidence="1">
    <location>
        <begin position="19"/>
        <end position="182"/>
    </location>
</feature>
<protein>
    <recommendedName>
        <fullName evidence="1">DUF6593 domain-containing protein</fullName>
    </recommendedName>
</protein>
<comment type="caution">
    <text evidence="2">The sequence shown here is derived from an EMBL/GenBank/DDBJ whole genome shotgun (WGS) entry which is preliminary data.</text>
</comment>
<dbReference type="GeneID" id="38777204"/>
<dbReference type="InParanoid" id="A0A401GDP5"/>
<organism evidence="2 3">
    <name type="scientific">Sparassis crispa</name>
    <dbReference type="NCBI Taxonomy" id="139825"/>
    <lineage>
        <taxon>Eukaryota</taxon>
        <taxon>Fungi</taxon>
        <taxon>Dikarya</taxon>
        <taxon>Basidiomycota</taxon>
        <taxon>Agaricomycotina</taxon>
        <taxon>Agaricomycetes</taxon>
        <taxon>Polyporales</taxon>
        <taxon>Sparassidaceae</taxon>
        <taxon>Sparassis</taxon>
    </lineage>
</organism>
<dbReference type="Proteomes" id="UP000287166">
    <property type="component" value="Unassembled WGS sequence"/>
</dbReference>
<gene>
    <name evidence="2" type="ORF">SCP_0300020</name>
</gene>
<dbReference type="OrthoDB" id="2798132at2759"/>
<dbReference type="AlphaFoldDB" id="A0A401GDP5"/>
<dbReference type="Pfam" id="PF20236">
    <property type="entry name" value="DUF6593"/>
    <property type="match status" value="1"/>
</dbReference>
<dbReference type="EMBL" id="BFAD01000003">
    <property type="protein sequence ID" value="GBE80287.1"/>
    <property type="molecule type" value="Genomic_DNA"/>
</dbReference>
<sequence>MPPRQPAPKPPHKMEFATNSLRNTTLAAGDDVLYYEIVTRYWHPNVTRVVKHDFEARTLVPVAEIEDLFQREPRVRFIGPDGAEGEWVDAGQLVAFDEQHGGTFTIGEGAEYRWRVHKGSLQLVRADDPEKTFADFHPPKRHFGVWRMSHRAFFEIKPESEVMHALEKFIVTYLLVERRRRDARIGLKLRLGRRRVPKPVH</sequence>